<dbReference type="EMBL" id="PDUG01000001">
    <property type="protein sequence ID" value="PIC55274.1"/>
    <property type="molecule type" value="Genomic_DNA"/>
</dbReference>
<comment type="caution">
    <text evidence="1">The sequence shown here is derived from an EMBL/GenBank/DDBJ whole genome shotgun (WGS) entry which is preliminary data.</text>
</comment>
<evidence type="ECO:0000313" key="1">
    <source>
        <dbReference type="EMBL" id="PIC55274.1"/>
    </source>
</evidence>
<evidence type="ECO:0000313" key="2">
    <source>
        <dbReference type="Proteomes" id="UP000230233"/>
    </source>
</evidence>
<dbReference type="Proteomes" id="UP000230233">
    <property type="component" value="Chromosome I"/>
</dbReference>
<name>A0A2G5VU06_9PELO</name>
<accession>A0A2G5VU06</accession>
<gene>
    <name evidence="1" type="primary">Cnig_chr_I.g617</name>
    <name evidence="1" type="ORF">B9Z55_000617</name>
</gene>
<keyword evidence="2" id="KW-1185">Reference proteome</keyword>
<dbReference type="AlphaFoldDB" id="A0A2G5VU06"/>
<sequence length="101" mass="11171">MDTHHCRGSRLLHRIDGQRDSSDAHTSAAGRLPTSLVCAFTAPLCSVSPANRVTYYCQGGDSRFETFVSVSALFAMKEEETSREGVYCFGIVEQRGRLCYT</sequence>
<organism evidence="1 2">
    <name type="scientific">Caenorhabditis nigoni</name>
    <dbReference type="NCBI Taxonomy" id="1611254"/>
    <lineage>
        <taxon>Eukaryota</taxon>
        <taxon>Metazoa</taxon>
        <taxon>Ecdysozoa</taxon>
        <taxon>Nematoda</taxon>
        <taxon>Chromadorea</taxon>
        <taxon>Rhabditida</taxon>
        <taxon>Rhabditina</taxon>
        <taxon>Rhabditomorpha</taxon>
        <taxon>Rhabditoidea</taxon>
        <taxon>Rhabditidae</taxon>
        <taxon>Peloderinae</taxon>
        <taxon>Caenorhabditis</taxon>
    </lineage>
</organism>
<protein>
    <submittedName>
        <fullName evidence="1">Uncharacterized protein</fullName>
    </submittedName>
</protein>
<proteinExistence type="predicted"/>
<reference evidence="2" key="1">
    <citation type="submission" date="2017-10" db="EMBL/GenBank/DDBJ databases">
        <title>Rapid genome shrinkage in a self-fertile nematode reveals novel sperm competition proteins.</title>
        <authorList>
            <person name="Yin D."/>
            <person name="Schwarz E.M."/>
            <person name="Thomas C.G."/>
            <person name="Felde R.L."/>
            <person name="Korf I.F."/>
            <person name="Cutter A.D."/>
            <person name="Schartner C.M."/>
            <person name="Ralston E.J."/>
            <person name="Meyer B.J."/>
            <person name="Haag E.S."/>
        </authorList>
    </citation>
    <scope>NUCLEOTIDE SEQUENCE [LARGE SCALE GENOMIC DNA]</scope>
    <source>
        <strain evidence="2">JU1422</strain>
    </source>
</reference>